<accession>A0AAE9C8C7</accession>
<proteinExistence type="predicted"/>
<dbReference type="KEGG" id="vg:77926633"/>
<dbReference type="RefSeq" id="YP_010651042.1">
    <property type="nucleotide sequence ID" value="NC_070780.1"/>
</dbReference>
<reference evidence="1 2" key="1">
    <citation type="submission" date="2021-02" db="EMBL/GenBank/DDBJ databases">
        <authorList>
            <person name="Zhang R."/>
            <person name="Yu X."/>
            <person name="Xu J."/>
            <person name="Liu X."/>
        </authorList>
    </citation>
    <scope>NUCLEOTIDE SEQUENCE [LARGE SCALE GENOMIC DNA]</scope>
</reference>
<dbReference type="EMBL" id="MW598459">
    <property type="protein sequence ID" value="UGL60021.1"/>
    <property type="molecule type" value="Genomic_DNA"/>
</dbReference>
<keyword evidence="2" id="KW-1185">Reference proteome</keyword>
<organism evidence="1 2">
    <name type="scientific">Escherichia phage vB_EcoM_RZ</name>
    <dbReference type="NCBI Taxonomy" id="2893954"/>
    <lineage>
        <taxon>Viruses</taxon>
        <taxon>Duplodnaviria</taxon>
        <taxon>Heunggongvirae</taxon>
        <taxon>Uroviricota</taxon>
        <taxon>Caudoviricetes</taxon>
        <taxon>Pantevenvirales</taxon>
        <taxon>Straboviridae</taxon>
        <taxon>Tevenvirinae</taxon>
        <taxon>Gaprivervirus</taxon>
        <taxon>Gaprivervirus arezed</taxon>
    </lineage>
</organism>
<dbReference type="Proteomes" id="UP000828108">
    <property type="component" value="Segment"/>
</dbReference>
<evidence type="ECO:0000313" key="2">
    <source>
        <dbReference type="Proteomes" id="UP000828108"/>
    </source>
</evidence>
<protein>
    <submittedName>
        <fullName evidence="1">Uncharacterized protein</fullName>
    </submittedName>
</protein>
<dbReference type="GeneID" id="77926633"/>
<sequence length="201" mass="23290">MIISKFVEVKIRNHAKWWSEYLGKTLTYHDVISVPVEQMPDNSNKKIECSCDECGVHFERGIQLLRRVDKHLCKACSRKDIGQKNVIAQGGVPRPWQRGEKHHSWKGNKREFYLYAQRVHALTRAKHLKNIWSTWENADKIGKCGEDGAYQLDHKVSIAYGFYNHIPETVIASLNNLEIVTWESNRSKGKSNSIDLWDILS</sequence>
<evidence type="ECO:0000313" key="1">
    <source>
        <dbReference type="EMBL" id="UGL60021.1"/>
    </source>
</evidence>
<name>A0AAE9C8C7_9CAUD</name>